<protein>
    <recommendedName>
        <fullName evidence="1">VOC domain-containing protein</fullName>
    </recommendedName>
</protein>
<dbReference type="EMBL" id="JABBVZ010000075">
    <property type="protein sequence ID" value="NMP23954.1"/>
    <property type="molecule type" value="Genomic_DNA"/>
</dbReference>
<dbReference type="Pfam" id="PF00903">
    <property type="entry name" value="Glyoxalase"/>
    <property type="match status" value="1"/>
</dbReference>
<dbReference type="InterPro" id="IPR004360">
    <property type="entry name" value="Glyas_Fos-R_dOase_dom"/>
</dbReference>
<reference evidence="2 3" key="1">
    <citation type="submission" date="2020-04" db="EMBL/GenBank/DDBJ databases">
        <authorList>
            <person name="Zhang R."/>
            <person name="Schippers A."/>
        </authorList>
    </citation>
    <scope>NUCLEOTIDE SEQUENCE [LARGE SCALE GENOMIC DNA]</scope>
    <source>
        <strain evidence="2 3">DSM 109850</strain>
    </source>
</reference>
<dbReference type="Gene3D" id="3.10.180.10">
    <property type="entry name" value="2,3-Dihydroxybiphenyl 1,2-Dioxygenase, domain 1"/>
    <property type="match status" value="1"/>
</dbReference>
<proteinExistence type="predicted"/>
<comment type="caution">
    <text evidence="2">The sequence shown here is derived from an EMBL/GenBank/DDBJ whole genome shotgun (WGS) entry which is preliminary data.</text>
</comment>
<keyword evidence="3" id="KW-1185">Reference proteome</keyword>
<dbReference type="AlphaFoldDB" id="A0A7Y0L609"/>
<dbReference type="RefSeq" id="WP_169101648.1">
    <property type="nucleotide sequence ID" value="NZ_JABBVZ010000075.1"/>
</dbReference>
<dbReference type="InterPro" id="IPR029068">
    <property type="entry name" value="Glyas_Bleomycin-R_OHBP_Dase"/>
</dbReference>
<dbReference type="InterPro" id="IPR037523">
    <property type="entry name" value="VOC_core"/>
</dbReference>
<dbReference type="PROSITE" id="PS51819">
    <property type="entry name" value="VOC"/>
    <property type="match status" value="1"/>
</dbReference>
<gene>
    <name evidence="2" type="ORF">HIJ39_16595</name>
</gene>
<evidence type="ECO:0000313" key="2">
    <source>
        <dbReference type="EMBL" id="NMP23954.1"/>
    </source>
</evidence>
<organism evidence="2 3">
    <name type="scientific">Sulfobacillus harzensis</name>
    <dbReference type="NCBI Taxonomy" id="2729629"/>
    <lineage>
        <taxon>Bacteria</taxon>
        <taxon>Bacillati</taxon>
        <taxon>Bacillota</taxon>
        <taxon>Clostridia</taxon>
        <taxon>Eubacteriales</taxon>
        <taxon>Clostridiales Family XVII. Incertae Sedis</taxon>
        <taxon>Sulfobacillus</taxon>
    </lineage>
</organism>
<accession>A0A7Y0L609</accession>
<dbReference type="SUPFAM" id="SSF54593">
    <property type="entry name" value="Glyoxalase/Bleomycin resistance protein/Dihydroxybiphenyl dioxygenase"/>
    <property type="match status" value="1"/>
</dbReference>
<sequence>MGVGQVSIFVTDLEVAKSFFSRVLGLEVKRELRPLAVELHDEHVSLLLHLAKTSHPAELDDVRVSLGFPSFDIYESLRFLNAEGVDILTPEPQYSPFGPWIAFRDPFGNILELVAFEE</sequence>
<name>A0A7Y0L609_9FIRM</name>
<feature type="domain" description="VOC" evidence="1">
    <location>
        <begin position="2"/>
        <end position="116"/>
    </location>
</feature>
<dbReference type="Proteomes" id="UP000533476">
    <property type="component" value="Unassembled WGS sequence"/>
</dbReference>
<evidence type="ECO:0000259" key="1">
    <source>
        <dbReference type="PROSITE" id="PS51819"/>
    </source>
</evidence>
<evidence type="ECO:0000313" key="3">
    <source>
        <dbReference type="Proteomes" id="UP000533476"/>
    </source>
</evidence>